<comment type="caution">
    <text evidence="1">The sequence shown here is derived from an EMBL/GenBank/DDBJ whole genome shotgun (WGS) entry which is preliminary data.</text>
</comment>
<organism evidence="1 2">
    <name type="scientific">Ridgeia piscesae</name>
    <name type="common">Tubeworm</name>
    <dbReference type="NCBI Taxonomy" id="27915"/>
    <lineage>
        <taxon>Eukaryota</taxon>
        <taxon>Metazoa</taxon>
        <taxon>Spiralia</taxon>
        <taxon>Lophotrochozoa</taxon>
        <taxon>Annelida</taxon>
        <taxon>Polychaeta</taxon>
        <taxon>Sedentaria</taxon>
        <taxon>Canalipalpata</taxon>
        <taxon>Sabellida</taxon>
        <taxon>Siboglinidae</taxon>
        <taxon>Ridgeia</taxon>
    </lineage>
</organism>
<protein>
    <submittedName>
        <fullName evidence="1">Uncharacterized protein</fullName>
    </submittedName>
</protein>
<evidence type="ECO:0000313" key="2">
    <source>
        <dbReference type="Proteomes" id="UP001209878"/>
    </source>
</evidence>
<dbReference type="EMBL" id="JAODUO010000876">
    <property type="protein sequence ID" value="KAK2173427.1"/>
    <property type="molecule type" value="Genomic_DNA"/>
</dbReference>
<reference evidence="1" key="1">
    <citation type="journal article" date="2023" name="Mol. Biol. Evol.">
        <title>Third-Generation Sequencing Reveals the Adaptive Role of the Epigenome in Three Deep-Sea Polychaetes.</title>
        <authorList>
            <person name="Perez M."/>
            <person name="Aroh O."/>
            <person name="Sun Y."/>
            <person name="Lan Y."/>
            <person name="Juniper S.K."/>
            <person name="Young C.R."/>
            <person name="Angers B."/>
            <person name="Qian P.Y."/>
        </authorList>
    </citation>
    <scope>NUCLEOTIDE SEQUENCE</scope>
    <source>
        <strain evidence="1">R07B-5</strain>
    </source>
</reference>
<proteinExistence type="predicted"/>
<gene>
    <name evidence="1" type="ORF">NP493_876g00016</name>
</gene>
<keyword evidence="2" id="KW-1185">Reference proteome</keyword>
<name>A0AAD9KLA6_RIDPI</name>
<sequence>MLDVRRREVVPSTLATEPATVTDRALRTDWNRVPMSSLLDSCRKALTVRETGFSRHALNHPFTLYCTGLVPWKWFRVNICPWLPPRCKRASPVWMKGSNNCISLDYPGSTRWQHLLTPHTDNI</sequence>
<dbReference type="Proteomes" id="UP001209878">
    <property type="component" value="Unassembled WGS sequence"/>
</dbReference>
<dbReference type="AlphaFoldDB" id="A0AAD9KLA6"/>
<accession>A0AAD9KLA6</accession>
<evidence type="ECO:0000313" key="1">
    <source>
        <dbReference type="EMBL" id="KAK2173427.1"/>
    </source>
</evidence>